<proteinExistence type="predicted"/>
<evidence type="ECO:0000259" key="3">
    <source>
        <dbReference type="Pfam" id="PF13439"/>
    </source>
</evidence>
<gene>
    <name evidence="4" type="ORF">AVDCRST_MAG53-2996</name>
</gene>
<keyword evidence="1" id="KW-0328">Glycosyltransferase</keyword>
<feature type="domain" description="Glycosyltransferase subfamily 4-like N-terminal" evidence="3">
    <location>
        <begin position="18"/>
        <end position="156"/>
    </location>
</feature>
<dbReference type="CDD" id="cd03801">
    <property type="entry name" value="GT4_PimA-like"/>
    <property type="match status" value="1"/>
</dbReference>
<dbReference type="EMBL" id="CADCVR010000091">
    <property type="protein sequence ID" value="CAA9515410.1"/>
    <property type="molecule type" value="Genomic_DNA"/>
</dbReference>
<dbReference type="SUPFAM" id="SSF53756">
    <property type="entry name" value="UDP-Glycosyltransferase/glycogen phosphorylase"/>
    <property type="match status" value="1"/>
</dbReference>
<protein>
    <recommendedName>
        <fullName evidence="3">Glycosyltransferase subfamily 4-like N-terminal domain-containing protein</fullName>
    </recommendedName>
</protein>
<dbReference type="Pfam" id="PF13439">
    <property type="entry name" value="Glyco_transf_4"/>
    <property type="match status" value="1"/>
</dbReference>
<dbReference type="Gene3D" id="3.40.50.2000">
    <property type="entry name" value="Glycogen Phosphorylase B"/>
    <property type="match status" value="2"/>
</dbReference>
<accession>A0A6J4T7Q6</accession>
<sequence>MRISVVDPAAYTPPYDRALCAALAAEGLEVELLTRPFRHGETPPADPGYALREDAFGSSRTHPLRMVALGRHARGDVLHFQWLPLQELDQLLLPRGRPTVLTAHDVLPREPRRFQAAAQRRLYDRVDAVVAHTEHSRARLEALGVPPAKLHRIPHGAFTQPASVAPQRPTELPEPGQRPVALFFGLLRPYKGLDVLLEAWRGLQADFELWIVGAPRMALPPLPPGVRLVPRFVTEAEAAWCFIRADVVVLPYREIEGSGVLFTALGFAKATLVSDVGGFSELGDAVARVPPGDPSMLQASLAGLLGAPGARRALERGAAEAAATTFAWGPIARTHRALYERIAGATG</sequence>
<dbReference type="AlphaFoldDB" id="A0A6J4T7Q6"/>
<organism evidence="4">
    <name type="scientific">uncultured Solirubrobacteraceae bacterium</name>
    <dbReference type="NCBI Taxonomy" id="1162706"/>
    <lineage>
        <taxon>Bacteria</taxon>
        <taxon>Bacillati</taxon>
        <taxon>Actinomycetota</taxon>
        <taxon>Thermoleophilia</taxon>
        <taxon>Solirubrobacterales</taxon>
        <taxon>Solirubrobacteraceae</taxon>
        <taxon>environmental samples</taxon>
    </lineage>
</organism>
<dbReference type="InterPro" id="IPR028098">
    <property type="entry name" value="Glyco_trans_4-like_N"/>
</dbReference>
<evidence type="ECO:0000256" key="1">
    <source>
        <dbReference type="ARBA" id="ARBA00022676"/>
    </source>
</evidence>
<dbReference type="PANTHER" id="PTHR46401:SF2">
    <property type="entry name" value="GLYCOSYLTRANSFERASE WBBK-RELATED"/>
    <property type="match status" value="1"/>
</dbReference>
<evidence type="ECO:0000313" key="4">
    <source>
        <dbReference type="EMBL" id="CAA9515410.1"/>
    </source>
</evidence>
<name>A0A6J4T7Q6_9ACTN</name>
<dbReference type="GO" id="GO:0016757">
    <property type="term" value="F:glycosyltransferase activity"/>
    <property type="evidence" value="ECO:0007669"/>
    <property type="project" value="UniProtKB-KW"/>
</dbReference>
<evidence type="ECO:0000256" key="2">
    <source>
        <dbReference type="ARBA" id="ARBA00022679"/>
    </source>
</evidence>
<keyword evidence="2" id="KW-0808">Transferase</keyword>
<dbReference type="PANTHER" id="PTHR46401">
    <property type="entry name" value="GLYCOSYLTRANSFERASE WBBK-RELATED"/>
    <property type="match status" value="1"/>
</dbReference>
<dbReference type="GO" id="GO:0009103">
    <property type="term" value="P:lipopolysaccharide biosynthetic process"/>
    <property type="evidence" value="ECO:0007669"/>
    <property type="project" value="TreeGrafter"/>
</dbReference>
<dbReference type="Pfam" id="PF13692">
    <property type="entry name" value="Glyco_trans_1_4"/>
    <property type="match status" value="1"/>
</dbReference>
<reference evidence="4" key="1">
    <citation type="submission" date="2020-02" db="EMBL/GenBank/DDBJ databases">
        <authorList>
            <person name="Meier V. D."/>
        </authorList>
    </citation>
    <scope>NUCLEOTIDE SEQUENCE</scope>
    <source>
        <strain evidence="4">AVDCRST_MAG53</strain>
    </source>
</reference>